<feature type="domain" description="IrrE N-terminal-like" evidence="1">
    <location>
        <begin position="195"/>
        <end position="297"/>
    </location>
</feature>
<dbReference type="Gene3D" id="1.10.10.2910">
    <property type="match status" value="1"/>
</dbReference>
<keyword evidence="3" id="KW-1185">Reference proteome</keyword>
<evidence type="ECO:0000259" key="1">
    <source>
        <dbReference type="Pfam" id="PF06114"/>
    </source>
</evidence>
<sequence>MVVKKMSNRIELNDKVLIWAIKNSKIDKVTLIKKFNSIDKWIKNDPSPTYNQVVELSNFLNVPFGYLLLDEPPNDEFEMLDFRTIGTKEINKPSRNLIDTVSDMKRRQEWMKNFLIQEGYEKNHLYNVLDNNDDIKKSVELVRRIINLENLWFLDIKNDYFKFIKELLSKNGILIMQNGIVRNNTYRKLDVDEFRGFCLTDMYAPLIFINNNDSNNGKLFTLFHELIHVCLGEDTLYIDGLELNNKSEIFCNKIASELLIPTDYFLEMWNKNKSKIIIDKINELSYEFPVSNIAIARKSLDLKLINQDIYIEVEKKTNDVIKARKGSGGNFYNNNISRIDKNFILALSNKISNGESSFSDIYKLTGLKRNSFENIVKILEDVK</sequence>
<dbReference type="EMBL" id="MJBI02000001">
    <property type="protein sequence ID" value="RAI82530.1"/>
    <property type="molecule type" value="Genomic_DNA"/>
</dbReference>
<reference evidence="2 3" key="1">
    <citation type="journal article" date="2018" name="Front. Microbiol.">
        <title>Description and Comparative Genomics of Macrococcus caseolyticus subsp. hominis subsp. nov., Macrococcus goetzii sp. nov., Macrococcus epidermidis sp. nov., and Macrococcus bohemicus sp. nov., Novel Macrococci From Human Clinical Material With Virulence Potential and Suspected Uptake of Foreign DNA by Natural Transformation.</title>
        <authorList>
            <person name="Maslanova I."/>
            <person name="Wertheimer Z."/>
            <person name="Sedlacek I."/>
            <person name="Svec P."/>
            <person name="Indrakova A."/>
            <person name="Kovarovic V."/>
            <person name="Schumann P."/>
            <person name="Sproer C."/>
            <person name="Kralova S."/>
            <person name="Sedo O."/>
            <person name="Kristofova L."/>
            <person name="Vrbovska V."/>
            <person name="Fuzik T."/>
            <person name="Petras P."/>
            <person name="Zdrahal Z."/>
            <person name="Ruzickova V."/>
            <person name="Doskar J."/>
            <person name="Pantucek R."/>
        </authorList>
    </citation>
    <scope>NUCLEOTIDE SEQUENCE [LARGE SCALE GENOMIC DNA]</scope>
    <source>
        <strain evidence="2 3">CCM 4927</strain>
    </source>
</reference>
<dbReference type="PANTHER" id="PTHR43236">
    <property type="entry name" value="ANTITOXIN HIGA1"/>
    <property type="match status" value="1"/>
</dbReference>
<evidence type="ECO:0000313" key="3">
    <source>
        <dbReference type="Proteomes" id="UP000229523"/>
    </source>
</evidence>
<proteinExistence type="predicted"/>
<dbReference type="PANTHER" id="PTHR43236:SF2">
    <property type="entry name" value="BLL0069 PROTEIN"/>
    <property type="match status" value="1"/>
</dbReference>
<comment type="caution">
    <text evidence="2">The sequence shown here is derived from an EMBL/GenBank/DDBJ whole genome shotgun (WGS) entry which is preliminary data.</text>
</comment>
<dbReference type="InterPro" id="IPR010359">
    <property type="entry name" value="IrrE_HExxH"/>
</dbReference>
<accession>A0A364JNK3</accession>
<protein>
    <submittedName>
        <fullName evidence="2">ImmA/IrrE family metallo-endopeptidase</fullName>
    </submittedName>
</protein>
<organism evidence="2 3">
    <name type="scientific">Macrococcoides goetzii</name>
    <dbReference type="NCBI Taxonomy" id="1891097"/>
    <lineage>
        <taxon>Bacteria</taxon>
        <taxon>Bacillati</taxon>
        <taxon>Bacillota</taxon>
        <taxon>Bacilli</taxon>
        <taxon>Bacillales</taxon>
        <taxon>Staphylococcaceae</taxon>
        <taxon>Macrococcoides</taxon>
    </lineage>
</organism>
<evidence type="ECO:0000313" key="2">
    <source>
        <dbReference type="EMBL" id="RAI82530.1"/>
    </source>
</evidence>
<name>A0A364JNK3_9STAP</name>
<dbReference type="Proteomes" id="UP000229523">
    <property type="component" value="Unassembled WGS sequence"/>
</dbReference>
<dbReference type="AlphaFoldDB" id="A0A364JNK3"/>
<dbReference type="Pfam" id="PF06114">
    <property type="entry name" value="Peptidase_M78"/>
    <property type="match status" value="1"/>
</dbReference>
<gene>
    <name evidence="2" type="ORF">BFS35_002250</name>
</gene>
<dbReference type="InterPro" id="IPR052345">
    <property type="entry name" value="Rad_response_metalloprotease"/>
</dbReference>